<evidence type="ECO:0000313" key="2">
    <source>
        <dbReference type="Proteomes" id="UP000236248"/>
    </source>
</evidence>
<dbReference type="EMBL" id="LT981265">
    <property type="protein sequence ID" value="SPC34883.1"/>
    <property type="molecule type" value="Genomic_DNA"/>
</dbReference>
<sequence>MESTEEERLEVTVIVTIKDTSVEFRGTPEAVLDSVHRFLAREVPNLDLAYRISLNYSLPQLMDMFASYIRLTPEGPRVINDTGKRLSDKEVIALQLVAYKMMFELRRFNTPSMTAQEIQSVTGLKPKSVSSRLSELVKAGYVEKEVGEQGARYRITTQGIQWLSNTLASKR</sequence>
<dbReference type="Proteomes" id="UP000236248">
    <property type="component" value="Chromosome NCAV"/>
</dbReference>
<gene>
    <name evidence="1" type="ORF">NCAV_1720</name>
</gene>
<name>A0A2K5ATB8_9ARCH</name>
<accession>A0A2K5ATB8</accession>
<dbReference type="KEGG" id="ncv:NCAV_1720"/>
<dbReference type="RefSeq" id="WP_103286546.1">
    <property type="nucleotide sequence ID" value="NZ_LT981265.1"/>
</dbReference>
<dbReference type="InterPro" id="IPR036388">
    <property type="entry name" value="WH-like_DNA-bd_sf"/>
</dbReference>
<dbReference type="GeneID" id="41595703"/>
<dbReference type="AlphaFoldDB" id="A0A2K5ATB8"/>
<protein>
    <submittedName>
        <fullName evidence="1">Uncharacterized protein</fullName>
    </submittedName>
</protein>
<dbReference type="InterPro" id="IPR011991">
    <property type="entry name" value="ArsR-like_HTH"/>
</dbReference>
<dbReference type="InterPro" id="IPR036390">
    <property type="entry name" value="WH_DNA-bd_sf"/>
</dbReference>
<dbReference type="Pfam" id="PF13412">
    <property type="entry name" value="HTH_24"/>
    <property type="match status" value="1"/>
</dbReference>
<dbReference type="Gene3D" id="1.10.10.10">
    <property type="entry name" value="Winged helix-like DNA-binding domain superfamily/Winged helix DNA-binding domain"/>
    <property type="match status" value="1"/>
</dbReference>
<reference evidence="2" key="1">
    <citation type="submission" date="2018-01" db="EMBL/GenBank/DDBJ databases">
        <authorList>
            <person name="Kerou L M."/>
        </authorList>
    </citation>
    <scope>NUCLEOTIDE SEQUENCE [LARGE SCALE GENOMIC DNA]</scope>
    <source>
        <strain evidence="2">SCU2</strain>
    </source>
</reference>
<keyword evidence="2" id="KW-1185">Reference proteome</keyword>
<organism evidence="1 2">
    <name type="scientific">Candidatus Nitrosocaldus cavascurensis</name>
    <dbReference type="NCBI Taxonomy" id="2058097"/>
    <lineage>
        <taxon>Archaea</taxon>
        <taxon>Nitrososphaerota</taxon>
        <taxon>Nitrososphaeria</taxon>
        <taxon>Candidatus Nitrosocaldales</taxon>
        <taxon>Candidatus Nitrosocaldaceae</taxon>
        <taxon>Candidatus Nitrosocaldus</taxon>
    </lineage>
</organism>
<dbReference type="SUPFAM" id="SSF46785">
    <property type="entry name" value="Winged helix' DNA-binding domain"/>
    <property type="match status" value="1"/>
</dbReference>
<dbReference type="CDD" id="cd00090">
    <property type="entry name" value="HTH_ARSR"/>
    <property type="match status" value="1"/>
</dbReference>
<evidence type="ECO:0000313" key="1">
    <source>
        <dbReference type="EMBL" id="SPC34883.1"/>
    </source>
</evidence>
<proteinExistence type="predicted"/>